<dbReference type="Pfam" id="PF00561">
    <property type="entry name" value="Abhydrolase_1"/>
    <property type="match status" value="1"/>
</dbReference>
<sequence length="266" mass="29592">MTNKNMMMKNRDGINLSYKIAGNGTLNFVLVHNAGGSRQFMNDQLEYLSCTARVLNVDLRGHGESDKPEQNYTVEGFAEDIVYLCQAHDIKKAVFVGLNYGVNVAIELANISSLVSHLVLIDPPVLMEPWVIQLVQEHIDDLNKPAHENFAETLAEAVFLNITPDKKQVAINAFETTAKTALASTYENLLAWDKESVRKLQSCTMPVLYIQSGEPFCTEDALRTHCPHLMAGKVVGSGHWATLEVPDQVNSMIKRFLDITENKSNA</sequence>
<dbReference type="InterPro" id="IPR029058">
    <property type="entry name" value="AB_hydrolase_fold"/>
</dbReference>
<dbReference type="KEGG" id="asip:AQUSIP_06860"/>
<evidence type="ECO:0000259" key="1">
    <source>
        <dbReference type="Pfam" id="PF00561"/>
    </source>
</evidence>
<dbReference type="Proteomes" id="UP000324194">
    <property type="component" value="Chromosome 1"/>
</dbReference>
<dbReference type="InterPro" id="IPR050266">
    <property type="entry name" value="AB_hydrolase_sf"/>
</dbReference>
<proteinExistence type="predicted"/>
<evidence type="ECO:0000313" key="3">
    <source>
        <dbReference type="Proteomes" id="UP000324194"/>
    </source>
</evidence>
<evidence type="ECO:0000313" key="2">
    <source>
        <dbReference type="EMBL" id="VVC75396.1"/>
    </source>
</evidence>
<protein>
    <submittedName>
        <fullName evidence="2">AB hydrolase superfamily protein YdjP</fullName>
    </submittedName>
</protein>
<dbReference type="EMBL" id="LR699119">
    <property type="protein sequence ID" value="VVC75396.1"/>
    <property type="molecule type" value="Genomic_DNA"/>
</dbReference>
<dbReference type="InterPro" id="IPR000073">
    <property type="entry name" value="AB_hydrolase_1"/>
</dbReference>
<accession>A0A5E4PGC1</accession>
<dbReference type="Gene3D" id="3.40.50.1820">
    <property type="entry name" value="alpha/beta hydrolase"/>
    <property type="match status" value="1"/>
</dbReference>
<keyword evidence="3" id="KW-1185">Reference proteome</keyword>
<organism evidence="2 3">
    <name type="scientific">Aquicella siphonis</name>
    <dbReference type="NCBI Taxonomy" id="254247"/>
    <lineage>
        <taxon>Bacteria</taxon>
        <taxon>Pseudomonadati</taxon>
        <taxon>Pseudomonadota</taxon>
        <taxon>Gammaproteobacteria</taxon>
        <taxon>Legionellales</taxon>
        <taxon>Coxiellaceae</taxon>
        <taxon>Aquicella</taxon>
    </lineage>
</organism>
<gene>
    <name evidence="2" type="primary">ydjP_1</name>
    <name evidence="2" type="ORF">AQUSIP_06860</name>
</gene>
<dbReference type="GO" id="GO:0016020">
    <property type="term" value="C:membrane"/>
    <property type="evidence" value="ECO:0007669"/>
    <property type="project" value="TreeGrafter"/>
</dbReference>
<dbReference type="PANTHER" id="PTHR43798">
    <property type="entry name" value="MONOACYLGLYCEROL LIPASE"/>
    <property type="match status" value="1"/>
</dbReference>
<dbReference type="PANTHER" id="PTHR43798:SF33">
    <property type="entry name" value="HYDROLASE, PUTATIVE (AFU_ORTHOLOGUE AFUA_2G14860)-RELATED"/>
    <property type="match status" value="1"/>
</dbReference>
<name>A0A5E4PGC1_9COXI</name>
<reference evidence="2 3" key="1">
    <citation type="submission" date="2019-08" db="EMBL/GenBank/DDBJ databases">
        <authorList>
            <person name="Guy L."/>
        </authorList>
    </citation>
    <scope>NUCLEOTIDE SEQUENCE [LARGE SCALE GENOMIC DNA]</scope>
    <source>
        <strain evidence="2 3">SGT-108</strain>
    </source>
</reference>
<dbReference type="OrthoDB" id="9780765at2"/>
<dbReference type="GO" id="GO:0016787">
    <property type="term" value="F:hydrolase activity"/>
    <property type="evidence" value="ECO:0007669"/>
    <property type="project" value="UniProtKB-KW"/>
</dbReference>
<dbReference type="SUPFAM" id="SSF53474">
    <property type="entry name" value="alpha/beta-Hydrolases"/>
    <property type="match status" value="1"/>
</dbReference>
<keyword evidence="2" id="KW-0378">Hydrolase</keyword>
<dbReference type="AlphaFoldDB" id="A0A5E4PGC1"/>
<feature type="domain" description="AB hydrolase-1" evidence="1">
    <location>
        <begin position="29"/>
        <end position="133"/>
    </location>
</feature>